<name>X1LFW6_9ZZZZ</name>
<dbReference type="AlphaFoldDB" id="X1LFW6"/>
<feature type="non-terminal residue" evidence="1">
    <location>
        <position position="1"/>
    </location>
</feature>
<sequence length="145" mass="17396">GLYYGLGSSHPISEKNPNIFHPHHNFVWIQKLGFKPFLDVDELRKDWASVIHANCEVDVWHAYGNDESVIFKWVSYIVRPFPGWRFWRGKAVRWYGKDYPKEGKDYEPEKCDMKDEICEECGEKIEYWLIRDYLHGEKRYKSGFT</sequence>
<accession>X1LFW6</accession>
<evidence type="ECO:0000313" key="1">
    <source>
        <dbReference type="EMBL" id="GAI04751.1"/>
    </source>
</evidence>
<proteinExistence type="predicted"/>
<comment type="caution">
    <text evidence="1">The sequence shown here is derived from an EMBL/GenBank/DDBJ whole genome shotgun (WGS) entry which is preliminary data.</text>
</comment>
<dbReference type="EMBL" id="BARV01012523">
    <property type="protein sequence ID" value="GAI04751.1"/>
    <property type="molecule type" value="Genomic_DNA"/>
</dbReference>
<protein>
    <submittedName>
        <fullName evidence="1">Uncharacterized protein</fullName>
    </submittedName>
</protein>
<reference evidence="1" key="1">
    <citation type="journal article" date="2014" name="Front. Microbiol.">
        <title>High frequency of phylogenetically diverse reductive dehalogenase-homologous genes in deep subseafloor sedimentary metagenomes.</title>
        <authorList>
            <person name="Kawai M."/>
            <person name="Futagami T."/>
            <person name="Toyoda A."/>
            <person name="Takaki Y."/>
            <person name="Nishi S."/>
            <person name="Hori S."/>
            <person name="Arai W."/>
            <person name="Tsubouchi T."/>
            <person name="Morono Y."/>
            <person name="Uchiyama I."/>
            <person name="Ito T."/>
            <person name="Fujiyama A."/>
            <person name="Inagaki F."/>
            <person name="Takami H."/>
        </authorList>
    </citation>
    <scope>NUCLEOTIDE SEQUENCE</scope>
    <source>
        <strain evidence="1">Expedition CK06-06</strain>
    </source>
</reference>
<organism evidence="1">
    <name type="scientific">marine sediment metagenome</name>
    <dbReference type="NCBI Taxonomy" id="412755"/>
    <lineage>
        <taxon>unclassified sequences</taxon>
        <taxon>metagenomes</taxon>
        <taxon>ecological metagenomes</taxon>
    </lineage>
</organism>
<gene>
    <name evidence="1" type="ORF">S06H3_23148</name>
</gene>